<evidence type="ECO:0000259" key="1">
    <source>
        <dbReference type="PROSITE" id="PS50011"/>
    </source>
</evidence>
<dbReference type="Pfam" id="PF00069">
    <property type="entry name" value="Pkinase"/>
    <property type="match status" value="1"/>
</dbReference>
<dbReference type="SMART" id="SM00220">
    <property type="entry name" value="S_TKc"/>
    <property type="match status" value="1"/>
</dbReference>
<gene>
    <name evidence="2" type="ORF">GPUH_LOCUS4086</name>
</gene>
<dbReference type="Gene3D" id="1.10.510.10">
    <property type="entry name" value="Transferase(Phosphotransferase) domain 1"/>
    <property type="match status" value="1"/>
</dbReference>
<dbReference type="InterPro" id="IPR000719">
    <property type="entry name" value="Prot_kinase_dom"/>
</dbReference>
<protein>
    <submittedName>
        <fullName evidence="4">Protein kinase domain-containing protein</fullName>
    </submittedName>
</protein>
<reference evidence="4" key="1">
    <citation type="submission" date="2016-06" db="UniProtKB">
        <authorList>
            <consortium name="WormBaseParasite"/>
        </authorList>
    </citation>
    <scope>IDENTIFICATION</scope>
</reference>
<proteinExistence type="predicted"/>
<dbReference type="InterPro" id="IPR011009">
    <property type="entry name" value="Kinase-like_dom_sf"/>
</dbReference>
<dbReference type="EMBL" id="UYRT01007437">
    <property type="protein sequence ID" value="VDK42447.1"/>
    <property type="molecule type" value="Genomic_DNA"/>
</dbReference>
<dbReference type="OrthoDB" id="4062651at2759"/>
<dbReference type="GO" id="GO:0005524">
    <property type="term" value="F:ATP binding"/>
    <property type="evidence" value="ECO:0007669"/>
    <property type="project" value="InterPro"/>
</dbReference>
<accession>A0A183D5U5</accession>
<reference evidence="2 3" key="2">
    <citation type="submission" date="2018-11" db="EMBL/GenBank/DDBJ databases">
        <authorList>
            <consortium name="Pathogen Informatics"/>
        </authorList>
    </citation>
    <scope>NUCLEOTIDE SEQUENCE [LARGE SCALE GENOMIC DNA]</scope>
</reference>
<evidence type="ECO:0000313" key="3">
    <source>
        <dbReference type="Proteomes" id="UP000271098"/>
    </source>
</evidence>
<keyword evidence="3" id="KW-1185">Reference proteome</keyword>
<dbReference type="InterPro" id="IPR050235">
    <property type="entry name" value="CK1_Ser-Thr_kinase"/>
</dbReference>
<dbReference type="PROSITE" id="PS50011">
    <property type="entry name" value="PROTEIN_KINASE_DOM"/>
    <property type="match status" value="1"/>
</dbReference>
<dbReference type="Proteomes" id="UP000271098">
    <property type="component" value="Unassembled WGS sequence"/>
</dbReference>
<feature type="domain" description="Protein kinase" evidence="1">
    <location>
        <begin position="1"/>
        <end position="178"/>
    </location>
</feature>
<sequence>MYAMKKENILRTKIPKEIEILKNATENNCKQVCKYVDDGQHGEYLFVIMTLLGKDLSRLRRERKSKQFTLSTALRVGLLTLSAIKELHQISVVSRLVDIKPSNFALGRGENSRNIYIFDFGLSRFYKDKSGVMIPAKNHAGFRGTTRYASVRAHQKQELGSCFFFSKNFFQFLRQYSL</sequence>
<dbReference type="GO" id="GO:0004672">
    <property type="term" value="F:protein kinase activity"/>
    <property type="evidence" value="ECO:0007669"/>
    <property type="project" value="InterPro"/>
</dbReference>
<evidence type="ECO:0000313" key="4">
    <source>
        <dbReference type="WBParaSite" id="GPUH_0000409301-mRNA-1"/>
    </source>
</evidence>
<dbReference type="PANTHER" id="PTHR11909">
    <property type="entry name" value="CASEIN KINASE-RELATED"/>
    <property type="match status" value="1"/>
</dbReference>
<evidence type="ECO:0000313" key="2">
    <source>
        <dbReference type="EMBL" id="VDK42447.1"/>
    </source>
</evidence>
<organism evidence="4">
    <name type="scientific">Gongylonema pulchrum</name>
    <dbReference type="NCBI Taxonomy" id="637853"/>
    <lineage>
        <taxon>Eukaryota</taxon>
        <taxon>Metazoa</taxon>
        <taxon>Ecdysozoa</taxon>
        <taxon>Nematoda</taxon>
        <taxon>Chromadorea</taxon>
        <taxon>Rhabditida</taxon>
        <taxon>Spirurina</taxon>
        <taxon>Spiruromorpha</taxon>
        <taxon>Spiruroidea</taxon>
        <taxon>Gongylonematidae</taxon>
        <taxon>Gongylonema</taxon>
    </lineage>
</organism>
<dbReference type="AlphaFoldDB" id="A0A183D5U5"/>
<name>A0A183D5U5_9BILA</name>
<dbReference type="SUPFAM" id="SSF56112">
    <property type="entry name" value="Protein kinase-like (PK-like)"/>
    <property type="match status" value="1"/>
</dbReference>
<dbReference type="WBParaSite" id="GPUH_0000409301-mRNA-1">
    <property type="protein sequence ID" value="GPUH_0000409301-mRNA-1"/>
    <property type="gene ID" value="GPUH_0000409301"/>
</dbReference>